<dbReference type="CDD" id="cd00818">
    <property type="entry name" value="IleRS_core"/>
    <property type="match status" value="1"/>
</dbReference>
<keyword evidence="9 13" id="KW-0030">Aminoacyl-tRNA synthetase</keyword>
<feature type="coiled-coil region" evidence="14">
    <location>
        <begin position="1037"/>
        <end position="1064"/>
    </location>
</feature>
<dbReference type="EC" id="6.1.1.5" evidence="3"/>
<evidence type="ECO:0000256" key="9">
    <source>
        <dbReference type="ARBA" id="ARBA00023146"/>
    </source>
</evidence>
<dbReference type="PANTHER" id="PTHR42780:SF1">
    <property type="entry name" value="ISOLEUCINE--TRNA LIGASE, CYTOPLASMIC"/>
    <property type="match status" value="1"/>
</dbReference>
<dbReference type="Pfam" id="PF08264">
    <property type="entry name" value="Anticodon_1"/>
    <property type="match status" value="1"/>
</dbReference>
<dbReference type="Pfam" id="PF19302">
    <property type="entry name" value="DUF5915"/>
    <property type="match status" value="1"/>
</dbReference>
<dbReference type="AlphaFoldDB" id="A0A6A5Z5H5"/>
<dbReference type="PRINTS" id="PR00984">
    <property type="entry name" value="TRNASYNTHILE"/>
</dbReference>
<dbReference type="InterPro" id="IPR013155">
    <property type="entry name" value="M/V/L/I-tRNA-synth_anticd-bd"/>
</dbReference>
<evidence type="ECO:0000256" key="4">
    <source>
        <dbReference type="ARBA" id="ARBA00022490"/>
    </source>
</evidence>
<dbReference type="Gene3D" id="1.10.730.10">
    <property type="entry name" value="Isoleucyl-tRNA Synthetase, Domain 1"/>
    <property type="match status" value="1"/>
</dbReference>
<evidence type="ECO:0000313" key="18">
    <source>
        <dbReference type="Proteomes" id="UP000799770"/>
    </source>
</evidence>
<dbReference type="FunFam" id="1.10.730.10:FF:000004">
    <property type="entry name" value="Isoleucyl-tRNA synthetase, cytoplasmic"/>
    <property type="match status" value="1"/>
</dbReference>
<dbReference type="GO" id="GO:0004822">
    <property type="term" value="F:isoleucine-tRNA ligase activity"/>
    <property type="evidence" value="ECO:0007669"/>
    <property type="project" value="UniProtKB-EC"/>
</dbReference>
<evidence type="ECO:0000256" key="6">
    <source>
        <dbReference type="ARBA" id="ARBA00022741"/>
    </source>
</evidence>
<reference evidence="17" key="1">
    <citation type="journal article" date="2020" name="Stud. Mycol.">
        <title>101 Dothideomycetes genomes: a test case for predicting lifestyles and emergence of pathogens.</title>
        <authorList>
            <person name="Haridas S."/>
            <person name="Albert R."/>
            <person name="Binder M."/>
            <person name="Bloem J."/>
            <person name="Labutti K."/>
            <person name="Salamov A."/>
            <person name="Andreopoulos B."/>
            <person name="Baker S."/>
            <person name="Barry K."/>
            <person name="Bills G."/>
            <person name="Bluhm B."/>
            <person name="Cannon C."/>
            <person name="Castanera R."/>
            <person name="Culley D."/>
            <person name="Daum C."/>
            <person name="Ezra D."/>
            <person name="Gonzalez J."/>
            <person name="Henrissat B."/>
            <person name="Kuo A."/>
            <person name="Liang C."/>
            <person name="Lipzen A."/>
            <person name="Lutzoni F."/>
            <person name="Magnuson J."/>
            <person name="Mondo S."/>
            <person name="Nolan M."/>
            <person name="Ohm R."/>
            <person name="Pangilinan J."/>
            <person name="Park H.-J."/>
            <person name="Ramirez L."/>
            <person name="Alfaro M."/>
            <person name="Sun H."/>
            <person name="Tritt A."/>
            <person name="Yoshinaga Y."/>
            <person name="Zwiers L.-H."/>
            <person name="Turgeon B."/>
            <person name="Goodwin S."/>
            <person name="Spatafora J."/>
            <person name="Crous P."/>
            <person name="Grigoriev I."/>
        </authorList>
    </citation>
    <scope>NUCLEOTIDE SEQUENCE</scope>
    <source>
        <strain evidence="17">CBS 627.86</strain>
    </source>
</reference>
<evidence type="ECO:0000256" key="7">
    <source>
        <dbReference type="ARBA" id="ARBA00022840"/>
    </source>
</evidence>
<evidence type="ECO:0000256" key="3">
    <source>
        <dbReference type="ARBA" id="ARBA00013165"/>
    </source>
</evidence>
<organism evidence="17 18">
    <name type="scientific">Lophiotrema nucula</name>
    <dbReference type="NCBI Taxonomy" id="690887"/>
    <lineage>
        <taxon>Eukaryota</taxon>
        <taxon>Fungi</taxon>
        <taxon>Dikarya</taxon>
        <taxon>Ascomycota</taxon>
        <taxon>Pezizomycotina</taxon>
        <taxon>Dothideomycetes</taxon>
        <taxon>Pleosporomycetidae</taxon>
        <taxon>Pleosporales</taxon>
        <taxon>Lophiotremataceae</taxon>
        <taxon>Lophiotrema</taxon>
    </lineage>
</organism>
<dbReference type="InterPro" id="IPR033709">
    <property type="entry name" value="Anticodon_Ile_ABEc"/>
</dbReference>
<dbReference type="InterPro" id="IPR002301">
    <property type="entry name" value="Ile-tRNA-ligase"/>
</dbReference>
<evidence type="ECO:0000256" key="5">
    <source>
        <dbReference type="ARBA" id="ARBA00022598"/>
    </source>
</evidence>
<feature type="domain" description="Methionyl/Valyl/Leucyl/Isoleucyl-tRNA synthetase anticodon-binding" evidence="16">
    <location>
        <begin position="691"/>
        <end position="846"/>
    </location>
</feature>
<evidence type="ECO:0000259" key="15">
    <source>
        <dbReference type="Pfam" id="PF00133"/>
    </source>
</evidence>
<dbReference type="Gene3D" id="3.40.50.620">
    <property type="entry name" value="HUPs"/>
    <property type="match status" value="2"/>
</dbReference>
<dbReference type="GO" id="GO:0000049">
    <property type="term" value="F:tRNA binding"/>
    <property type="evidence" value="ECO:0007669"/>
    <property type="project" value="InterPro"/>
</dbReference>
<dbReference type="GO" id="GO:0005737">
    <property type="term" value="C:cytoplasm"/>
    <property type="evidence" value="ECO:0007669"/>
    <property type="project" value="UniProtKB-SubCell"/>
</dbReference>
<comment type="subcellular location">
    <subcellularLocation>
        <location evidence="1">Cytoplasm</location>
    </subcellularLocation>
</comment>
<gene>
    <name evidence="17" type="ORF">BDV96DRAFT_522303</name>
</gene>
<name>A0A6A5Z5H5_9PLEO</name>
<keyword evidence="6 13" id="KW-0547">Nucleotide-binding</keyword>
<evidence type="ECO:0000256" key="14">
    <source>
        <dbReference type="SAM" id="Coils"/>
    </source>
</evidence>
<keyword evidence="7 13" id="KW-0067">ATP-binding</keyword>
<evidence type="ECO:0000313" key="17">
    <source>
        <dbReference type="EMBL" id="KAF2114605.1"/>
    </source>
</evidence>
<dbReference type="CDD" id="cd07961">
    <property type="entry name" value="Anticodon_Ia_Ile_ABEc"/>
    <property type="match status" value="1"/>
</dbReference>
<proteinExistence type="inferred from homology"/>
<dbReference type="SUPFAM" id="SSF47323">
    <property type="entry name" value="Anticodon-binding domain of a subclass of class I aminoacyl-tRNA synthetases"/>
    <property type="match status" value="1"/>
</dbReference>
<evidence type="ECO:0000256" key="12">
    <source>
        <dbReference type="ARBA" id="ARBA00069879"/>
    </source>
</evidence>
<evidence type="ECO:0000256" key="10">
    <source>
        <dbReference type="ARBA" id="ARBA00032665"/>
    </source>
</evidence>
<feature type="domain" description="Aminoacyl-tRNA synthetase class Ia" evidence="15">
    <location>
        <begin position="12"/>
        <end position="636"/>
    </location>
</feature>
<keyword evidence="14" id="KW-0175">Coiled coil</keyword>
<evidence type="ECO:0000256" key="1">
    <source>
        <dbReference type="ARBA" id="ARBA00004496"/>
    </source>
</evidence>
<dbReference type="SUPFAM" id="SSF52374">
    <property type="entry name" value="Nucleotidylyl transferase"/>
    <property type="match status" value="1"/>
</dbReference>
<protein>
    <recommendedName>
        <fullName evidence="12">Isoleucine--tRNA ligase, cytoplasmic</fullName>
        <ecNumber evidence="3">6.1.1.5</ecNumber>
    </recommendedName>
    <alternativeName>
        <fullName evidence="10">Isoleucyl-tRNA synthetase</fullName>
    </alternativeName>
</protein>
<dbReference type="FunFam" id="3.40.50.620:FF:000050">
    <property type="entry name" value="Isoleucyl-tRNA synthetase,cytoplasmic"/>
    <property type="match status" value="1"/>
</dbReference>
<evidence type="ECO:0000256" key="11">
    <source>
        <dbReference type="ARBA" id="ARBA00048359"/>
    </source>
</evidence>
<accession>A0A6A5Z5H5</accession>
<dbReference type="GO" id="GO:0006428">
    <property type="term" value="P:isoleucyl-tRNA aminoacylation"/>
    <property type="evidence" value="ECO:0007669"/>
    <property type="project" value="InterPro"/>
</dbReference>
<evidence type="ECO:0000256" key="8">
    <source>
        <dbReference type="ARBA" id="ARBA00022917"/>
    </source>
</evidence>
<dbReference type="InterPro" id="IPR014729">
    <property type="entry name" value="Rossmann-like_a/b/a_fold"/>
</dbReference>
<dbReference type="FunFam" id="3.40.50.620:FF:000023">
    <property type="entry name" value="Isoleucyl-tRNA synthetase,cytoplasmic"/>
    <property type="match status" value="1"/>
</dbReference>
<comment type="catalytic activity">
    <reaction evidence="11">
        <text>tRNA(Ile) + L-isoleucine + ATP = L-isoleucyl-tRNA(Ile) + AMP + diphosphate</text>
        <dbReference type="Rhea" id="RHEA:11060"/>
        <dbReference type="Rhea" id="RHEA-COMP:9666"/>
        <dbReference type="Rhea" id="RHEA-COMP:9695"/>
        <dbReference type="ChEBI" id="CHEBI:30616"/>
        <dbReference type="ChEBI" id="CHEBI:33019"/>
        <dbReference type="ChEBI" id="CHEBI:58045"/>
        <dbReference type="ChEBI" id="CHEBI:78442"/>
        <dbReference type="ChEBI" id="CHEBI:78528"/>
        <dbReference type="ChEBI" id="CHEBI:456215"/>
        <dbReference type="EC" id="6.1.1.5"/>
    </reaction>
</comment>
<dbReference type="InterPro" id="IPR023586">
    <property type="entry name" value="Ile-tRNA-ligase_type2"/>
</dbReference>
<dbReference type="Proteomes" id="UP000799770">
    <property type="component" value="Unassembled WGS sequence"/>
</dbReference>
<dbReference type="InterPro" id="IPR009080">
    <property type="entry name" value="tRNAsynth_Ia_anticodon-bd"/>
</dbReference>
<evidence type="ECO:0000256" key="2">
    <source>
        <dbReference type="ARBA" id="ARBA00005594"/>
    </source>
</evidence>
<dbReference type="PROSITE" id="PS00178">
    <property type="entry name" value="AA_TRNA_LIGASE_I"/>
    <property type="match status" value="1"/>
</dbReference>
<dbReference type="EMBL" id="ML977325">
    <property type="protein sequence ID" value="KAF2114605.1"/>
    <property type="molecule type" value="Genomic_DNA"/>
</dbReference>
<dbReference type="InterPro" id="IPR009008">
    <property type="entry name" value="Val/Leu/Ile-tRNA-synth_edit"/>
</dbReference>
<dbReference type="SUPFAM" id="SSF50677">
    <property type="entry name" value="ValRS/IleRS/LeuRS editing domain"/>
    <property type="match status" value="1"/>
</dbReference>
<keyword evidence="8 13" id="KW-0648">Protein biosynthesis</keyword>
<evidence type="ECO:0000256" key="13">
    <source>
        <dbReference type="RuleBase" id="RU363035"/>
    </source>
</evidence>
<evidence type="ECO:0000259" key="16">
    <source>
        <dbReference type="Pfam" id="PF08264"/>
    </source>
</evidence>
<dbReference type="GO" id="GO:0002161">
    <property type="term" value="F:aminoacyl-tRNA deacylase activity"/>
    <property type="evidence" value="ECO:0007669"/>
    <property type="project" value="InterPro"/>
</dbReference>
<dbReference type="Pfam" id="PF00133">
    <property type="entry name" value="tRNA-synt_1"/>
    <property type="match status" value="1"/>
</dbReference>
<keyword evidence="18" id="KW-1185">Reference proteome</keyword>
<comment type="similarity">
    <text evidence="2 13">Belongs to the class-I aminoacyl-tRNA synthetase family.</text>
</comment>
<keyword evidence="5 13" id="KW-0436">Ligase</keyword>
<dbReference type="OrthoDB" id="1706657at2759"/>
<dbReference type="InterPro" id="IPR002300">
    <property type="entry name" value="aa-tRNA-synth_Ia"/>
</dbReference>
<dbReference type="InterPro" id="IPR001412">
    <property type="entry name" value="aa-tRNA-synth_I_CS"/>
</dbReference>
<dbReference type="PANTHER" id="PTHR42780">
    <property type="entry name" value="SOLEUCYL-TRNA SYNTHETASE"/>
    <property type="match status" value="1"/>
</dbReference>
<dbReference type="GO" id="GO:0005524">
    <property type="term" value="F:ATP binding"/>
    <property type="evidence" value="ECO:0007669"/>
    <property type="project" value="UniProtKB-KW"/>
</dbReference>
<dbReference type="NCBIfam" id="TIGR00392">
    <property type="entry name" value="ileS"/>
    <property type="match status" value="1"/>
</dbReference>
<dbReference type="HAMAP" id="MF_02003">
    <property type="entry name" value="Ile_tRNA_synth_type2"/>
    <property type="match status" value="1"/>
</dbReference>
<keyword evidence="4" id="KW-0963">Cytoplasm</keyword>
<dbReference type="FunFam" id="3.90.740.10:FF:000044">
    <property type="entry name" value="Isoleucine--tRNA ligase"/>
    <property type="match status" value="1"/>
</dbReference>
<sequence>MSMNFPKEEERILARWKEIDAFQRQVELSEGKQPYTFYDGPPFATGMPHYGHLLASTIKDIIPRYWAMKGRYVERRFGWDTHGVPIEYEIDKELGMSGRDAVKKIGIAAYNEKCKAIVMRYAKEWRHTIDRLGRWIDFDNDYKTMDTSFMETEWWVFKSLFDKGAVYRGFKVMPYSMALATPLSNFEASQNYKDVQDPAVVVSFPLVDDSNTHLLAWTTTPWTLPSNTALAAHPDFEYVKILDEASGKHYILLEALLRTLYKDPKKAKFKIVQKLKGKEMEGWKYEPLFDYFYEEFKDCGFKVVNATYVTADSGVGIVHQAPAFGEDDYKVAVEYGIVTDTRPPVNPVDDAGNFVEAVTHFAGQNVKKADRDIIKHLKGTGRLVVDSQIMHSYPFCWRSDTPLIYRAVPSWFVRIQDQIPKMLENIESSHWVPSFVKEKRFANWISNSPDWAVSRSRFWGTPLPLWISDDLKEVVCVGSIEELKKLSGYDGEITDIHRDKIDDITIPSQQGKGVLRRTPEVFDCWFESGSMPYASAHYPFENVEKFENSFPGDFIAEGLDQTRGWFYTLTVLGTHLFGKLPFKNCVVNGIVLAEDGKKMSKRLKNYPDPLLIMDNYGSDALRLYLINSPVVRAETLRFKEAGVKEIVSKVLLPLWNSYQFFEQQVTLLKKVAGLHFVFDPEAEKTNMNVLDRWILASCQSLLKFVNEEMAAYRLYTVVPRLLALIDNTTNWYIRFNRRRLKGEYGQDDTTHALNTLFEVLYTLCRGLAPFTPFITDNIYQRLLPHIPKTLHAEDDRSVHFLPFPEVREDLFDPVVERKVGRMQAVIELNRICRDRANKGLKIPLKTLVVIHPDQEYLDDIKSLETYILEELNVRDLVLSSDEDKYAVQYSLSVDFPVLGKKLKKDAVKVKKALPGITSNQIKDFAKSGTIDVEGITLTKEDLIVKRGLDKEKSGKDQEFNTDDDVLVILDTASYPELEQEGLAREVIRRVQDLRKKAGLVPTDDVGMEYRVLSDPDKIGLEDAFEKQGPLFEKALRRNVDKHTITELEGKIDEAKKEEVIAAEEQELHKATFLLRLVKL</sequence>